<dbReference type="NCBIfam" id="TIGR00125">
    <property type="entry name" value="cyt_tran_rel"/>
    <property type="match status" value="1"/>
</dbReference>
<gene>
    <name evidence="4" type="ORF">A3H09_00960</name>
</gene>
<proteinExistence type="predicted"/>
<sequence>MRKKITVAVSGYFNPLHIGHLEMMEKAKKLGDLLVVIVNNDRQVKLKGSTPFLNQADRMKIISAVKWVDKVFLSIDRDKTVCKSLAKVKPDIFAQGGDRNEGNIPEAEICRRLAIKMIDGLGAKIRSSSILIAEAAKKKLVKK</sequence>
<dbReference type="InterPro" id="IPR014729">
    <property type="entry name" value="Rossmann-like_a/b/a_fold"/>
</dbReference>
<dbReference type="PANTHER" id="PTHR43793">
    <property type="entry name" value="FAD SYNTHASE"/>
    <property type="match status" value="1"/>
</dbReference>
<accession>A0A1F5SVH3</accession>
<evidence type="ECO:0000313" key="5">
    <source>
        <dbReference type="Proteomes" id="UP000176915"/>
    </source>
</evidence>
<reference evidence="4 5" key="1">
    <citation type="journal article" date="2016" name="Nat. Commun.">
        <title>Thousands of microbial genomes shed light on interconnected biogeochemical processes in an aquifer system.</title>
        <authorList>
            <person name="Anantharaman K."/>
            <person name="Brown C.T."/>
            <person name="Hug L.A."/>
            <person name="Sharon I."/>
            <person name="Castelle C.J."/>
            <person name="Probst A.J."/>
            <person name="Thomas B.C."/>
            <person name="Singh A."/>
            <person name="Wilkins M.J."/>
            <person name="Karaoz U."/>
            <person name="Brodie E.L."/>
            <person name="Williams K.H."/>
            <person name="Hubbard S.S."/>
            <person name="Banfield J.F."/>
        </authorList>
    </citation>
    <scope>NUCLEOTIDE SEQUENCE [LARGE SCALE GENOMIC DNA]</scope>
</reference>
<keyword evidence="2" id="KW-0548">Nucleotidyltransferase</keyword>
<name>A0A1F5SVH3_9BACT</name>
<evidence type="ECO:0000313" key="4">
    <source>
        <dbReference type="EMBL" id="OGF30735.1"/>
    </source>
</evidence>
<organism evidence="4 5">
    <name type="scientific">Candidatus Falkowbacteria bacterium RIFCSPLOWO2_12_FULL_45_13</name>
    <dbReference type="NCBI Taxonomy" id="1797991"/>
    <lineage>
        <taxon>Bacteria</taxon>
        <taxon>Candidatus Falkowiibacteriota</taxon>
    </lineage>
</organism>
<dbReference type="Pfam" id="PF01467">
    <property type="entry name" value="CTP_transf_like"/>
    <property type="match status" value="1"/>
</dbReference>
<dbReference type="Proteomes" id="UP000176915">
    <property type="component" value="Unassembled WGS sequence"/>
</dbReference>
<dbReference type="Gene3D" id="3.40.50.620">
    <property type="entry name" value="HUPs"/>
    <property type="match status" value="1"/>
</dbReference>
<evidence type="ECO:0000259" key="3">
    <source>
        <dbReference type="Pfam" id="PF01467"/>
    </source>
</evidence>
<dbReference type="AlphaFoldDB" id="A0A1F5SVH3"/>
<evidence type="ECO:0000256" key="2">
    <source>
        <dbReference type="ARBA" id="ARBA00022695"/>
    </source>
</evidence>
<dbReference type="EMBL" id="MFFY01000039">
    <property type="protein sequence ID" value="OGF30735.1"/>
    <property type="molecule type" value="Genomic_DNA"/>
</dbReference>
<dbReference type="SUPFAM" id="SSF52374">
    <property type="entry name" value="Nucleotidylyl transferase"/>
    <property type="match status" value="1"/>
</dbReference>
<dbReference type="InterPro" id="IPR050385">
    <property type="entry name" value="Archaeal_FAD_synthase"/>
</dbReference>
<protein>
    <recommendedName>
        <fullName evidence="3">Cytidyltransferase-like domain-containing protein</fullName>
    </recommendedName>
</protein>
<dbReference type="PANTHER" id="PTHR43793:SF1">
    <property type="entry name" value="FAD SYNTHASE"/>
    <property type="match status" value="1"/>
</dbReference>
<feature type="domain" description="Cytidyltransferase-like" evidence="3">
    <location>
        <begin position="10"/>
        <end position="98"/>
    </location>
</feature>
<dbReference type="InterPro" id="IPR004821">
    <property type="entry name" value="Cyt_trans-like"/>
</dbReference>
<comment type="caution">
    <text evidence="4">The sequence shown here is derived from an EMBL/GenBank/DDBJ whole genome shotgun (WGS) entry which is preliminary data.</text>
</comment>
<keyword evidence="1" id="KW-0808">Transferase</keyword>
<evidence type="ECO:0000256" key="1">
    <source>
        <dbReference type="ARBA" id="ARBA00022679"/>
    </source>
</evidence>
<dbReference type="GO" id="GO:0016779">
    <property type="term" value="F:nucleotidyltransferase activity"/>
    <property type="evidence" value="ECO:0007669"/>
    <property type="project" value="UniProtKB-KW"/>
</dbReference>